<feature type="domain" description="Peptidase M16 N-terminal" evidence="4">
    <location>
        <begin position="55"/>
        <end position="194"/>
    </location>
</feature>
<dbReference type="FunCoup" id="A0A4R6QRU0">
    <property type="interactions" value="179"/>
</dbReference>
<dbReference type="OrthoDB" id="9811314at2"/>
<keyword evidence="6" id="KW-0645">Protease</keyword>
<feature type="domain" description="Peptidase M16 C-terminal" evidence="5">
    <location>
        <begin position="212"/>
        <end position="388"/>
    </location>
</feature>
<dbReference type="EMBL" id="SNXS01000002">
    <property type="protein sequence ID" value="TDP72848.1"/>
    <property type="molecule type" value="Genomic_DNA"/>
</dbReference>
<dbReference type="InterPro" id="IPR007863">
    <property type="entry name" value="Peptidase_M16_C"/>
</dbReference>
<comment type="similarity">
    <text evidence="1">Belongs to the peptidase M16 family.</text>
</comment>
<evidence type="ECO:0000313" key="6">
    <source>
        <dbReference type="EMBL" id="TDP72848.1"/>
    </source>
</evidence>
<evidence type="ECO:0000256" key="3">
    <source>
        <dbReference type="SAM" id="SignalP"/>
    </source>
</evidence>
<keyword evidence="6" id="KW-0378">Hydrolase</keyword>
<dbReference type="Gene3D" id="3.30.830.10">
    <property type="entry name" value="Metalloenzyme, LuxS/M16 peptidase-like"/>
    <property type="match status" value="4"/>
</dbReference>
<name>A0A4R6QRU0_9BURK</name>
<dbReference type="Pfam" id="PF05193">
    <property type="entry name" value="Peptidase_M16_C"/>
    <property type="match status" value="2"/>
</dbReference>
<feature type="region of interest" description="Disordered" evidence="2">
    <location>
        <begin position="468"/>
        <end position="499"/>
    </location>
</feature>
<gene>
    <name evidence="6" type="ORF">DES47_102594</name>
</gene>
<feature type="domain" description="Peptidase M16 C-terminal" evidence="5">
    <location>
        <begin position="675"/>
        <end position="848"/>
    </location>
</feature>
<feature type="chain" id="PRO_5020688804" evidence="3">
    <location>
        <begin position="26"/>
        <end position="943"/>
    </location>
</feature>
<dbReference type="GO" id="GO:0006508">
    <property type="term" value="P:proteolysis"/>
    <property type="evidence" value="ECO:0007669"/>
    <property type="project" value="UniProtKB-KW"/>
</dbReference>
<dbReference type="SUPFAM" id="SSF63411">
    <property type="entry name" value="LuxS/MPP-like metallohydrolase"/>
    <property type="match status" value="4"/>
</dbReference>
<accession>A0A4R6QRU0</accession>
<feature type="domain" description="Peptidase M16 N-terminal" evidence="4">
    <location>
        <begin position="520"/>
        <end position="651"/>
    </location>
</feature>
<organism evidence="6 7">
    <name type="scientific">Roseateles toxinivorans</name>
    <dbReference type="NCBI Taxonomy" id="270368"/>
    <lineage>
        <taxon>Bacteria</taxon>
        <taxon>Pseudomonadati</taxon>
        <taxon>Pseudomonadota</taxon>
        <taxon>Betaproteobacteria</taxon>
        <taxon>Burkholderiales</taxon>
        <taxon>Sphaerotilaceae</taxon>
        <taxon>Roseateles</taxon>
    </lineage>
</organism>
<evidence type="ECO:0000259" key="4">
    <source>
        <dbReference type="Pfam" id="PF00675"/>
    </source>
</evidence>
<keyword evidence="7" id="KW-1185">Reference proteome</keyword>
<protein>
    <submittedName>
        <fullName evidence="6">Zinc protease</fullName>
    </submittedName>
</protein>
<proteinExistence type="inferred from homology"/>
<dbReference type="RefSeq" id="WP_133700283.1">
    <property type="nucleotide sequence ID" value="NZ_SNXS01000002.1"/>
</dbReference>
<evidence type="ECO:0000256" key="2">
    <source>
        <dbReference type="SAM" id="MobiDB-lite"/>
    </source>
</evidence>
<dbReference type="PANTHER" id="PTHR11851:SF49">
    <property type="entry name" value="MITOCHONDRIAL-PROCESSING PEPTIDASE SUBUNIT ALPHA"/>
    <property type="match status" value="1"/>
</dbReference>
<dbReference type="InParanoid" id="A0A4R6QRU0"/>
<evidence type="ECO:0000313" key="7">
    <source>
        <dbReference type="Proteomes" id="UP000295361"/>
    </source>
</evidence>
<dbReference type="PANTHER" id="PTHR11851">
    <property type="entry name" value="METALLOPROTEASE"/>
    <property type="match status" value="1"/>
</dbReference>
<dbReference type="AlphaFoldDB" id="A0A4R6QRU0"/>
<keyword evidence="3" id="KW-0732">Signal</keyword>
<dbReference type="InterPro" id="IPR050361">
    <property type="entry name" value="MPP/UQCRC_Complex"/>
</dbReference>
<dbReference type="Proteomes" id="UP000295361">
    <property type="component" value="Unassembled WGS sequence"/>
</dbReference>
<evidence type="ECO:0000256" key="1">
    <source>
        <dbReference type="ARBA" id="ARBA00007261"/>
    </source>
</evidence>
<dbReference type="GO" id="GO:0008233">
    <property type="term" value="F:peptidase activity"/>
    <property type="evidence" value="ECO:0007669"/>
    <property type="project" value="UniProtKB-KW"/>
</dbReference>
<feature type="signal peptide" evidence="3">
    <location>
        <begin position="1"/>
        <end position="25"/>
    </location>
</feature>
<comment type="caution">
    <text evidence="6">The sequence shown here is derived from an EMBL/GenBank/DDBJ whole genome shotgun (WGS) entry which is preliminary data.</text>
</comment>
<evidence type="ECO:0000259" key="5">
    <source>
        <dbReference type="Pfam" id="PF05193"/>
    </source>
</evidence>
<dbReference type="Pfam" id="PF00675">
    <property type="entry name" value="Peptidase_M16"/>
    <property type="match status" value="2"/>
</dbReference>
<reference evidence="6 7" key="1">
    <citation type="submission" date="2019-03" db="EMBL/GenBank/DDBJ databases">
        <title>Genomic Encyclopedia of Type Strains, Phase IV (KMG-IV): sequencing the most valuable type-strain genomes for metagenomic binning, comparative biology and taxonomic classification.</title>
        <authorList>
            <person name="Goeker M."/>
        </authorList>
    </citation>
    <scope>NUCLEOTIDE SEQUENCE [LARGE SCALE GENOMIC DNA]</scope>
    <source>
        <strain evidence="6 7">DSM 16998</strain>
    </source>
</reference>
<dbReference type="InterPro" id="IPR011249">
    <property type="entry name" value="Metalloenz_LuxS/M16"/>
</dbReference>
<dbReference type="InterPro" id="IPR011765">
    <property type="entry name" value="Pept_M16_N"/>
</dbReference>
<sequence length="943" mass="100254">MRFKLLALAAVCAGLGGVSTLPALAAGPLLGAVVSDGSSLSVRHEKLKLANGFEVILIEDHRLPLVAFNLWVHAGPRNEARGQTGFAHLFEHLMFAGTKHIPRGAADRIVDAAGGTDSNGSTNFDRTNYYFTLPANQLELGLWIKSDMLGYMIDEVDSVALANQQDVVRNERRQSVENRPYGVVEEAIYQALFPEGHPYRAVVIGSHADIQSIQLADVKAFARSYYRPNNATLVLAGDFKAADAKRLVQKYFGTLQAGEPVPPVVVAQPRLTAERRVQVTDHVELPRLNLAWHTPAIYQSGDADLDVVSHILGGGKASRLYKKLVYERQLAQSVQVSQDSASLGSVFGIEVLARPGKSLDEIEALIDAELTELTTRPPSAEELQRARTTIQTQLFARMEKMGTLADLVNHYNQMAGDPDFIGKDLARYQAVTPDTVRAAAARYLGRNARVVVQATPGPKVLAAEVATPPAPTAAAKGEREALNANEPWRKQQPKPGKAPALSLPAGKRFTLANGLTVVHVAKPGLPLISAALVLRAGQMNNPADQPGLAGFTAAMLQEGSKTRSAQQLADQLANLGASLQATAGREDTRIELSSLKANFGQGLTLLADVALNPAFSPAEVERQRSARLAALAQQRADAPTVASLVANRAVQGEGHPLAMPALGDEASIKATDSAALSRFWQSQYRPDQAALVVAGDITEAELRTLAEQLFGAWQRPAAAAAVQAAPPARSTQARVVLVDKPGAPQTALAVVSAGPLASHPEAASIKVMNAALGGLFTSRINTQLREVKGYTYGVYSAYAMGRSSGQFGIYGSVRTEVTGPALGDMFTEIAGLRAKPMGAAELSRVRNAQLLSLPGLFDTNRVVVSSYASDWALGLAQDHIVKLPGQYAAVTAASAFKAAQQQVKPAELIVVAVGDKAKVLPQLDALGRGPLETWDDEGKLIGP</sequence>
<dbReference type="GO" id="GO:0046872">
    <property type="term" value="F:metal ion binding"/>
    <property type="evidence" value="ECO:0007669"/>
    <property type="project" value="InterPro"/>
</dbReference>